<name>A0A4V3B3B8_9MICO</name>
<sequence length="264" mass="28017">MIDRMGKRRRRSSRDSFWTQQYGGMPGWALVASFAVVVVLGTIAVGGMLRDDAATPSAASTLRPLPSVEATQEVAQRTAIAVVGDSFTGGSGMDTGRAARWTALVDDEFSISTYHEGGTGYAATLETADGPSNFVTRVESMPSEGIDKLVFFGSINDGNEGYDATLSAATTALTEAKAKWPNADILVIGPASPRWPVPSDFEAARDATRDAAAAASLDFVDPIDLGWFENTDGLIGSDNTHPNDEGHAYLADQLRPVLEEHFVG</sequence>
<dbReference type="Pfam" id="PF13472">
    <property type="entry name" value="Lipase_GDSL_2"/>
    <property type="match status" value="1"/>
</dbReference>
<keyword evidence="3" id="KW-0378">Hydrolase</keyword>
<feature type="domain" description="SGNH hydrolase-type esterase" evidence="2">
    <location>
        <begin position="82"/>
        <end position="248"/>
    </location>
</feature>
<comment type="caution">
    <text evidence="3">The sequence shown here is derived from an EMBL/GenBank/DDBJ whole genome shotgun (WGS) entry which is preliminary data.</text>
</comment>
<dbReference type="Proteomes" id="UP000295633">
    <property type="component" value="Unassembled WGS sequence"/>
</dbReference>
<keyword evidence="1" id="KW-0472">Membrane</keyword>
<dbReference type="InterPro" id="IPR036514">
    <property type="entry name" value="SGNH_hydro_sf"/>
</dbReference>
<dbReference type="AlphaFoldDB" id="A0A4V3B3B8"/>
<protein>
    <submittedName>
        <fullName evidence="3">SGNH/GDSL hydrolase family protein</fullName>
    </submittedName>
</protein>
<keyword evidence="1" id="KW-0812">Transmembrane</keyword>
<feature type="transmembrane region" description="Helical" evidence="1">
    <location>
        <begin position="21"/>
        <end position="49"/>
    </location>
</feature>
<dbReference type="PANTHER" id="PTHR43784:SF2">
    <property type="entry name" value="GDSL-LIKE LIPASE_ACYLHYDROLASE, PUTATIVE (AFU_ORTHOLOGUE AFUA_2G00820)-RELATED"/>
    <property type="match status" value="1"/>
</dbReference>
<evidence type="ECO:0000313" key="4">
    <source>
        <dbReference type="Proteomes" id="UP000295633"/>
    </source>
</evidence>
<reference evidence="3 4" key="1">
    <citation type="submission" date="2019-03" db="EMBL/GenBank/DDBJ databases">
        <title>Genome Sequencing and Assembly of Various Microbes Isolated from Partially Reclaimed Soil and Acid Mine Drainage (AMD) Site.</title>
        <authorList>
            <person name="Steinbock B."/>
            <person name="Bechtold R."/>
            <person name="Sevigny J.L."/>
            <person name="Thomas D."/>
            <person name="Cuthill L.R."/>
            <person name="Aveiro Johannsen E.J."/>
            <person name="Thomas K."/>
            <person name="Ghosh A."/>
        </authorList>
    </citation>
    <scope>NUCLEOTIDE SEQUENCE [LARGE SCALE GENOMIC DNA]</scope>
    <source>
        <strain evidence="3 4">F-B2</strain>
    </source>
</reference>
<dbReference type="RefSeq" id="WP_133399821.1">
    <property type="nucleotide sequence ID" value="NZ_SMZX01000002.1"/>
</dbReference>
<dbReference type="Gene3D" id="3.40.50.1110">
    <property type="entry name" value="SGNH hydrolase"/>
    <property type="match status" value="1"/>
</dbReference>
<dbReference type="InterPro" id="IPR013830">
    <property type="entry name" value="SGNH_hydro"/>
</dbReference>
<dbReference type="EMBL" id="SMZX01000002">
    <property type="protein sequence ID" value="TDL43820.1"/>
    <property type="molecule type" value="Genomic_DNA"/>
</dbReference>
<evidence type="ECO:0000256" key="1">
    <source>
        <dbReference type="SAM" id="Phobius"/>
    </source>
</evidence>
<dbReference type="GO" id="GO:0016787">
    <property type="term" value="F:hydrolase activity"/>
    <property type="evidence" value="ECO:0007669"/>
    <property type="project" value="UniProtKB-KW"/>
</dbReference>
<dbReference type="CDD" id="cd00229">
    <property type="entry name" value="SGNH_hydrolase"/>
    <property type="match status" value="1"/>
</dbReference>
<evidence type="ECO:0000259" key="2">
    <source>
        <dbReference type="Pfam" id="PF13472"/>
    </source>
</evidence>
<keyword evidence="1" id="KW-1133">Transmembrane helix</keyword>
<evidence type="ECO:0000313" key="3">
    <source>
        <dbReference type="EMBL" id="TDL43820.1"/>
    </source>
</evidence>
<gene>
    <name evidence="3" type="ORF">E2R54_11565</name>
</gene>
<dbReference type="SUPFAM" id="SSF52266">
    <property type="entry name" value="SGNH hydrolase"/>
    <property type="match status" value="1"/>
</dbReference>
<dbReference type="PANTHER" id="PTHR43784">
    <property type="entry name" value="GDSL-LIKE LIPASE/ACYLHYDROLASE, PUTATIVE (AFU_ORTHOLOGUE AFUA_2G00820)-RELATED"/>
    <property type="match status" value="1"/>
</dbReference>
<accession>A0A4V3B3B8</accession>
<dbReference type="InterPro" id="IPR053140">
    <property type="entry name" value="GDSL_Rv0518-like"/>
</dbReference>
<proteinExistence type="predicted"/>
<organism evidence="3 4">
    <name type="scientific">Microbacterium oleivorans</name>
    <dbReference type="NCBI Taxonomy" id="273677"/>
    <lineage>
        <taxon>Bacteria</taxon>
        <taxon>Bacillati</taxon>
        <taxon>Actinomycetota</taxon>
        <taxon>Actinomycetes</taxon>
        <taxon>Micrococcales</taxon>
        <taxon>Microbacteriaceae</taxon>
        <taxon>Microbacterium</taxon>
    </lineage>
</organism>